<dbReference type="EMBL" id="JYFN01000009">
    <property type="protein sequence ID" value="KJE23993.1"/>
    <property type="molecule type" value="Genomic_DNA"/>
</dbReference>
<keyword evidence="3" id="KW-1185">Reference proteome</keyword>
<dbReference type="PANTHER" id="PTHR33336:SF15">
    <property type="entry name" value="ABM DOMAIN-CONTAINING PROTEIN"/>
    <property type="match status" value="1"/>
</dbReference>
<evidence type="ECO:0000313" key="3">
    <source>
        <dbReference type="Proteomes" id="UP000032545"/>
    </source>
</evidence>
<organism evidence="2 3">
    <name type="scientific">Frankia torreyi</name>
    <dbReference type="NCBI Taxonomy" id="1856"/>
    <lineage>
        <taxon>Bacteria</taxon>
        <taxon>Bacillati</taxon>
        <taxon>Actinomycetota</taxon>
        <taxon>Actinomycetes</taxon>
        <taxon>Frankiales</taxon>
        <taxon>Frankiaceae</taxon>
        <taxon>Frankia</taxon>
    </lineage>
</organism>
<dbReference type="PROSITE" id="PS51725">
    <property type="entry name" value="ABM"/>
    <property type="match status" value="1"/>
</dbReference>
<dbReference type="InterPro" id="IPR050744">
    <property type="entry name" value="AI-2_Isomerase_LsrG"/>
</dbReference>
<evidence type="ECO:0000259" key="1">
    <source>
        <dbReference type="PROSITE" id="PS51725"/>
    </source>
</evidence>
<protein>
    <recommendedName>
        <fullName evidence="1">ABM domain-containing protein</fullName>
    </recommendedName>
</protein>
<comment type="caution">
    <text evidence="2">The sequence shown here is derived from an EMBL/GenBank/DDBJ whole genome shotgun (WGS) entry which is preliminary data.</text>
</comment>
<dbReference type="PANTHER" id="PTHR33336">
    <property type="entry name" value="QUINOL MONOOXYGENASE YGIN-RELATED"/>
    <property type="match status" value="1"/>
</dbReference>
<reference evidence="2 3" key="2">
    <citation type="journal article" date="2016" name="Genome Announc.">
        <title>Permanent Draft Genome Sequences for Two Variants of Frankia sp. Strain CpI1, the First Frankia Strain Isolated from Root Nodules of Comptonia peregrina.</title>
        <authorList>
            <person name="Oshone R."/>
            <person name="Hurst S.G.IV."/>
            <person name="Abebe-Akele F."/>
            <person name="Simpson S."/>
            <person name="Morris K."/>
            <person name="Thomas W.K."/>
            <person name="Tisa L.S."/>
        </authorList>
    </citation>
    <scope>NUCLEOTIDE SEQUENCE [LARGE SCALE GENOMIC DNA]</scope>
    <source>
        <strain evidence="3">CpI1-S</strain>
    </source>
</reference>
<name>A0A0D8BIA3_9ACTN</name>
<dbReference type="Pfam" id="PF03992">
    <property type="entry name" value="ABM"/>
    <property type="match status" value="1"/>
</dbReference>
<dbReference type="RefSeq" id="WP_044884369.1">
    <property type="nucleotide sequence ID" value="NZ_JYFN01000009.1"/>
</dbReference>
<dbReference type="PATRIC" id="fig|1502723.3.peg.6557"/>
<accession>A0A0D8BIA3</accession>
<dbReference type="SUPFAM" id="SSF54909">
    <property type="entry name" value="Dimeric alpha+beta barrel"/>
    <property type="match status" value="1"/>
</dbReference>
<dbReference type="Gene3D" id="3.30.70.100">
    <property type="match status" value="1"/>
</dbReference>
<gene>
    <name evidence="2" type="ORF">FF36_01682</name>
</gene>
<dbReference type="Proteomes" id="UP000032545">
    <property type="component" value="Unassembled WGS sequence"/>
</dbReference>
<sequence length="106" mass="11821">MFGLTVRFEVRPDTADAFDALVAQTVPLIAEREPGTLIYTTHRVAGDPNARLFYELYRDRDAFEEHENQPHVHHFVAGRQALLTGPPRIEFITFTAGTGVPVATDA</sequence>
<dbReference type="GO" id="GO:0003824">
    <property type="term" value="F:catalytic activity"/>
    <property type="evidence" value="ECO:0007669"/>
    <property type="project" value="TreeGrafter"/>
</dbReference>
<dbReference type="AlphaFoldDB" id="A0A0D8BIA3"/>
<dbReference type="InterPro" id="IPR011008">
    <property type="entry name" value="Dimeric_a/b-barrel"/>
</dbReference>
<dbReference type="InterPro" id="IPR007138">
    <property type="entry name" value="ABM_dom"/>
</dbReference>
<feature type="domain" description="ABM" evidence="1">
    <location>
        <begin position="2"/>
        <end position="91"/>
    </location>
</feature>
<dbReference type="OrthoDB" id="3695636at2"/>
<reference evidence="3" key="1">
    <citation type="submission" date="2015-02" db="EMBL/GenBank/DDBJ databases">
        <title>Draft Genome of Frankia sp. CpI1-S.</title>
        <authorList>
            <person name="Oshone R.T."/>
            <person name="Ngom M."/>
            <person name="Ghodhbane-Gtari F."/>
            <person name="Gtari M."/>
            <person name="Morris K."/>
            <person name="Thomas K."/>
            <person name="Sen A."/>
            <person name="Tisa L.S."/>
        </authorList>
    </citation>
    <scope>NUCLEOTIDE SEQUENCE [LARGE SCALE GENOMIC DNA]</scope>
    <source>
        <strain evidence="3">CpI1-S</strain>
    </source>
</reference>
<proteinExistence type="predicted"/>
<evidence type="ECO:0000313" key="2">
    <source>
        <dbReference type="EMBL" id="KJE23993.1"/>
    </source>
</evidence>